<dbReference type="InterPro" id="IPR041881">
    <property type="entry name" value="PqqD_sf"/>
</dbReference>
<accession>A0A7W5C2L5</accession>
<dbReference type="EMBL" id="JACHXW010000001">
    <property type="protein sequence ID" value="MBB3150063.1"/>
    <property type="molecule type" value="Genomic_DNA"/>
</dbReference>
<evidence type="ECO:0000313" key="2">
    <source>
        <dbReference type="Proteomes" id="UP000518605"/>
    </source>
</evidence>
<dbReference type="AlphaFoldDB" id="A0A7W5C2L5"/>
<dbReference type="Proteomes" id="UP000518605">
    <property type="component" value="Unassembled WGS sequence"/>
</dbReference>
<evidence type="ECO:0008006" key="3">
    <source>
        <dbReference type="Google" id="ProtNLM"/>
    </source>
</evidence>
<sequence length="105" mass="11817">MIHTESITLSDMIVSCEQNIVSDMGGEKVMLSIRNGNYYNLGTTGGRIWDFLGETISVQEIVDRLLSEYDVDQTECERQVIAFLDHMRKEGLVLVTQETKVNSGT</sequence>
<organism evidence="1 2">
    <name type="scientific">Paenibacillus endophyticus</name>
    <dbReference type="NCBI Taxonomy" id="1294268"/>
    <lineage>
        <taxon>Bacteria</taxon>
        <taxon>Bacillati</taxon>
        <taxon>Bacillota</taxon>
        <taxon>Bacilli</taxon>
        <taxon>Bacillales</taxon>
        <taxon>Paenibacillaceae</taxon>
        <taxon>Paenibacillus</taxon>
    </lineage>
</organism>
<name>A0A7W5C2L5_9BACL</name>
<evidence type="ECO:0000313" key="1">
    <source>
        <dbReference type="EMBL" id="MBB3150063.1"/>
    </source>
</evidence>
<dbReference type="Gene3D" id="1.10.10.1150">
    <property type="entry name" value="Coenzyme PQQ synthesis protein D (PqqD)"/>
    <property type="match status" value="1"/>
</dbReference>
<dbReference type="NCBIfam" id="NF033536">
    <property type="entry name" value="lasso_PqqD_Bac"/>
    <property type="match status" value="1"/>
</dbReference>
<dbReference type="RefSeq" id="WP_183557357.1">
    <property type="nucleotide sequence ID" value="NZ_CBCSLB010000001.1"/>
</dbReference>
<dbReference type="InterPro" id="IPR008792">
    <property type="entry name" value="PQQD"/>
</dbReference>
<comment type="caution">
    <text evidence="1">The sequence shown here is derived from an EMBL/GenBank/DDBJ whole genome shotgun (WGS) entry which is preliminary data.</text>
</comment>
<dbReference type="Pfam" id="PF05402">
    <property type="entry name" value="PqqD"/>
    <property type="match status" value="1"/>
</dbReference>
<protein>
    <recommendedName>
        <fullName evidence="3">Lasso peptide biosynthesis PqqD family chaperone</fullName>
    </recommendedName>
</protein>
<keyword evidence="2" id="KW-1185">Reference proteome</keyword>
<reference evidence="1 2" key="1">
    <citation type="submission" date="2020-08" db="EMBL/GenBank/DDBJ databases">
        <title>Genomic Encyclopedia of Type Strains, Phase III (KMG-III): the genomes of soil and plant-associated and newly described type strains.</title>
        <authorList>
            <person name="Whitman W."/>
        </authorList>
    </citation>
    <scope>NUCLEOTIDE SEQUENCE [LARGE SCALE GENOMIC DNA]</scope>
    <source>
        <strain evidence="1 2">CECT 8234</strain>
    </source>
</reference>
<gene>
    <name evidence="1" type="ORF">FHS16_000095</name>
</gene>
<proteinExistence type="predicted"/>